<protein>
    <submittedName>
        <fullName evidence="6">Cys/Met metabolism PLP-dependent enzyme</fullName>
    </submittedName>
</protein>
<dbReference type="InterPro" id="IPR015421">
    <property type="entry name" value="PyrdxlP-dep_Trfase_major"/>
</dbReference>
<dbReference type="Proteomes" id="UP000004621">
    <property type="component" value="Unassembled WGS sequence"/>
</dbReference>
<dbReference type="GO" id="GO:0004123">
    <property type="term" value="F:cystathionine gamma-lyase activity"/>
    <property type="evidence" value="ECO:0007669"/>
    <property type="project" value="TreeGrafter"/>
</dbReference>
<dbReference type="EMBL" id="ACEO02000005">
    <property type="protein sequence ID" value="EFC52149.1"/>
    <property type="molecule type" value="Genomic_DNA"/>
</dbReference>
<evidence type="ECO:0000256" key="3">
    <source>
        <dbReference type="ARBA" id="ARBA00022898"/>
    </source>
</evidence>
<dbReference type="PIRSF" id="PIRSF001434">
    <property type="entry name" value="CGS"/>
    <property type="match status" value="1"/>
</dbReference>
<dbReference type="Gene3D" id="3.90.1150.10">
    <property type="entry name" value="Aspartate Aminotransferase, domain 1"/>
    <property type="match status" value="1"/>
</dbReference>
<dbReference type="FunFam" id="3.40.640.10:FF:000038">
    <property type="entry name" value="Cystathionine gamma-synthase"/>
    <property type="match status" value="1"/>
</dbReference>
<evidence type="ECO:0000313" key="7">
    <source>
        <dbReference type="Proteomes" id="UP000004621"/>
    </source>
</evidence>
<dbReference type="CDD" id="cd00614">
    <property type="entry name" value="CGS_like"/>
    <property type="match status" value="1"/>
</dbReference>
<dbReference type="InterPro" id="IPR054542">
    <property type="entry name" value="Cys_met_metab_PP"/>
</dbReference>
<dbReference type="SUPFAM" id="SSF53383">
    <property type="entry name" value="PLP-dependent transferases"/>
    <property type="match status" value="1"/>
</dbReference>
<dbReference type="AlphaFoldDB" id="A0A9W5IQW6"/>
<dbReference type="InterPro" id="IPR015424">
    <property type="entry name" value="PyrdxlP-dep_Trfase"/>
</dbReference>
<accession>A0A9W5IQW6</accession>
<evidence type="ECO:0000313" key="6">
    <source>
        <dbReference type="EMBL" id="EFC52149.1"/>
    </source>
</evidence>
<dbReference type="InterPro" id="IPR000277">
    <property type="entry name" value="Cys/Met-Metab_PyrdxlP-dep_enz"/>
</dbReference>
<dbReference type="InterPro" id="IPR015422">
    <property type="entry name" value="PyrdxlP-dep_Trfase_small"/>
</dbReference>
<evidence type="ECO:0000256" key="2">
    <source>
        <dbReference type="ARBA" id="ARBA00009077"/>
    </source>
</evidence>
<dbReference type="Gene3D" id="3.40.640.10">
    <property type="entry name" value="Type I PLP-dependent aspartate aminotransferase-like (Major domain)"/>
    <property type="match status" value="1"/>
</dbReference>
<evidence type="ECO:0000256" key="4">
    <source>
        <dbReference type="PIRSR" id="PIRSR001434-2"/>
    </source>
</evidence>
<dbReference type="PANTHER" id="PTHR11808">
    <property type="entry name" value="TRANS-SULFURATION ENZYME FAMILY MEMBER"/>
    <property type="match status" value="1"/>
</dbReference>
<dbReference type="PROSITE" id="PS00868">
    <property type="entry name" value="CYS_MET_METAB_PP"/>
    <property type="match status" value="1"/>
</dbReference>
<proteinExistence type="inferred from homology"/>
<organism evidence="6 7">
    <name type="scientific">Neisseria subflava NJ9703</name>
    <dbReference type="NCBI Taxonomy" id="546268"/>
    <lineage>
        <taxon>Bacteria</taxon>
        <taxon>Pseudomonadati</taxon>
        <taxon>Pseudomonadota</taxon>
        <taxon>Betaproteobacteria</taxon>
        <taxon>Neisseriales</taxon>
        <taxon>Neisseriaceae</taxon>
        <taxon>Neisseria</taxon>
    </lineage>
</organism>
<evidence type="ECO:0000256" key="5">
    <source>
        <dbReference type="RuleBase" id="RU362118"/>
    </source>
</evidence>
<dbReference type="GO" id="GO:0019346">
    <property type="term" value="P:transsulfuration"/>
    <property type="evidence" value="ECO:0007669"/>
    <property type="project" value="InterPro"/>
</dbReference>
<dbReference type="GO" id="GO:0003962">
    <property type="term" value="F:cystathionine gamma-synthase activity"/>
    <property type="evidence" value="ECO:0007669"/>
    <property type="project" value="TreeGrafter"/>
</dbReference>
<dbReference type="GO" id="GO:0005737">
    <property type="term" value="C:cytoplasm"/>
    <property type="evidence" value="ECO:0007669"/>
    <property type="project" value="TreeGrafter"/>
</dbReference>
<feature type="modified residue" description="N6-(pyridoxal phosphate)lysine" evidence="4">
    <location>
        <position position="260"/>
    </location>
</feature>
<comment type="similarity">
    <text evidence="2 5">Belongs to the trans-sulfuration enzymes family.</text>
</comment>
<sequence length="448" mass="49504">MAFMRGMSFMIGLLRCVWRESARVGRFANARLYHLLYPPALIVSIFQIVIKSSIIHIYIGRDPMKFATKAIHSSYDCDEHNRALMPPIYQNSMFALHEIGENVPYRYSRLSNPTRQVLEDTVADLEHGVAGFAFSSGMAGIDAVWRTFLRPGDTIVAVADIYGGAYDLLVDVYQKWGVNVVFADLGNPDNLDELLKAHNVKLVWLETPSNPLLRLVDIKALAAKAKAAGALVGIDNTFATPYLQQPLDMGCDFVFHSATKYLCGHSDVLMGVVVAKTKELAQPLHDMMVHTGAIAGPMDCWLVLRGIKTLALRMNAHCQNALEIARRLEAHPAIEKVFYPGLPSHEHYELAQAQMPKGIGGVVTVYLKNDTREAANSVIKNMKLVKMASSLGGVESLVNHCYSQSHSGVPHDVKMEMGIKVGLLRFSVGIEDVDDIWNDISKALDTTL</sequence>
<dbReference type="GO" id="GO:0030170">
    <property type="term" value="F:pyridoxal phosphate binding"/>
    <property type="evidence" value="ECO:0007669"/>
    <property type="project" value="InterPro"/>
</dbReference>
<dbReference type="GO" id="GO:0019343">
    <property type="term" value="P:cysteine biosynthetic process via cystathionine"/>
    <property type="evidence" value="ECO:0007669"/>
    <property type="project" value="TreeGrafter"/>
</dbReference>
<keyword evidence="3 4" id="KW-0663">Pyridoxal phosphate</keyword>
<comment type="caution">
    <text evidence="6">The sequence shown here is derived from an EMBL/GenBank/DDBJ whole genome shotgun (WGS) entry which is preliminary data.</text>
</comment>
<evidence type="ECO:0000256" key="1">
    <source>
        <dbReference type="ARBA" id="ARBA00001933"/>
    </source>
</evidence>
<reference evidence="6 7" key="1">
    <citation type="submission" date="2010-01" db="EMBL/GenBank/DDBJ databases">
        <authorList>
            <person name="Weinstock G."/>
            <person name="Sodergren E."/>
            <person name="Clifton S."/>
            <person name="Fulton L."/>
            <person name="Fulton B."/>
            <person name="Courtney L."/>
            <person name="Fronick C."/>
            <person name="Harrison M."/>
            <person name="Strong C."/>
            <person name="Farmer C."/>
            <person name="Delahaunty K."/>
            <person name="Markovic C."/>
            <person name="Hall O."/>
            <person name="Minx P."/>
            <person name="Tomlinson C."/>
            <person name="Mitreva M."/>
            <person name="Nelson J."/>
            <person name="Hou S."/>
            <person name="Wollam A."/>
            <person name="Pepin K.H."/>
            <person name="Johnson M."/>
            <person name="Bhonagiri V."/>
            <person name="Nash W.E."/>
            <person name="Warren W."/>
            <person name="Chinwalla A."/>
            <person name="Mardis E.R."/>
            <person name="Wilson R.K."/>
        </authorList>
    </citation>
    <scope>NUCLEOTIDE SEQUENCE [LARGE SCALE GENOMIC DNA]</scope>
    <source>
        <strain evidence="6 7">NJ9703</strain>
    </source>
</reference>
<dbReference type="PANTHER" id="PTHR11808:SF15">
    <property type="entry name" value="CYSTATHIONINE GAMMA-LYASE"/>
    <property type="match status" value="1"/>
</dbReference>
<comment type="cofactor">
    <cofactor evidence="1 5">
        <name>pyridoxal 5'-phosphate</name>
        <dbReference type="ChEBI" id="CHEBI:597326"/>
    </cofactor>
</comment>
<dbReference type="FunFam" id="3.90.1150.10:FF:000117">
    <property type="entry name" value="Cystathionine gamma-synthase"/>
    <property type="match status" value="1"/>
</dbReference>
<name>A0A9W5IQW6_NEISU</name>
<gene>
    <name evidence="6" type="ORF">NEISUBOT_04248</name>
</gene>
<dbReference type="Pfam" id="PF01053">
    <property type="entry name" value="Cys_Met_Meta_PP"/>
    <property type="match status" value="1"/>
</dbReference>